<evidence type="ECO:0000313" key="1">
    <source>
        <dbReference type="EnsemblPlants" id="AVESA.00010b.r2.4DG0778090.1.CDS.1"/>
    </source>
</evidence>
<reference evidence="1" key="1">
    <citation type="submission" date="2021-05" db="EMBL/GenBank/DDBJ databases">
        <authorList>
            <person name="Scholz U."/>
            <person name="Mascher M."/>
            <person name="Fiebig A."/>
        </authorList>
    </citation>
    <scope>NUCLEOTIDE SEQUENCE [LARGE SCALE GENOMIC DNA]</scope>
</reference>
<dbReference type="EnsemblPlants" id="AVESA.00010b.r2.4DG0778090.1">
    <property type="protein sequence ID" value="AVESA.00010b.r2.4DG0778090.1.CDS.1"/>
    <property type="gene ID" value="AVESA.00010b.r2.4DG0778090"/>
</dbReference>
<organism evidence="1 2">
    <name type="scientific">Avena sativa</name>
    <name type="common">Oat</name>
    <dbReference type="NCBI Taxonomy" id="4498"/>
    <lineage>
        <taxon>Eukaryota</taxon>
        <taxon>Viridiplantae</taxon>
        <taxon>Streptophyta</taxon>
        <taxon>Embryophyta</taxon>
        <taxon>Tracheophyta</taxon>
        <taxon>Spermatophyta</taxon>
        <taxon>Magnoliopsida</taxon>
        <taxon>Liliopsida</taxon>
        <taxon>Poales</taxon>
        <taxon>Poaceae</taxon>
        <taxon>BOP clade</taxon>
        <taxon>Pooideae</taxon>
        <taxon>Poodae</taxon>
        <taxon>Poeae</taxon>
        <taxon>Poeae Chloroplast Group 1 (Aveneae type)</taxon>
        <taxon>Aveninae</taxon>
        <taxon>Avena</taxon>
    </lineage>
</organism>
<keyword evidence="2" id="KW-1185">Reference proteome</keyword>
<evidence type="ECO:0000313" key="2">
    <source>
        <dbReference type="Proteomes" id="UP001732700"/>
    </source>
</evidence>
<name>A0ACD5X9S2_AVESA</name>
<dbReference type="Proteomes" id="UP001732700">
    <property type="component" value="Chromosome 4D"/>
</dbReference>
<proteinExistence type="predicted"/>
<reference evidence="1" key="2">
    <citation type="submission" date="2025-09" db="UniProtKB">
        <authorList>
            <consortium name="EnsemblPlants"/>
        </authorList>
    </citation>
    <scope>IDENTIFICATION</scope>
</reference>
<accession>A0ACD5X9S2</accession>
<sequence length="384" mass="43125">MAEASRAHLRRDLPEEIVVWEILVRLPPKSLFRCRAVCRSWRSATSARPFLLAQHGRQPNLPIISGSKYGDTHYKDFLSFDHRDADARLHVVARLDGSFNLEASCGGLLVLSKRGTTGTCFCVCNPVSRDHAPLGAPWDLSIFRLLGMYLHRPTGEHRLLLHRNRRTESIVGPLLPKGTTGCYVFALGSDQPPRYIGDPDEAAGLYSDIPALVRDSLHWYPLRQRGESRLVLVFDTTTESFRHICAPPVGPIRSNIFEVDDKLVVGCCNDAMEAVDIWVLQNYEGEVWVLGYSVKLPVEQIREQFGCWNEDSDATVVSVDGDVFLLVNHRGWVFYVSTDGELVGNFHRDGHQIYACDLRLKQTLVPHNLFTAPEGYAVTASPFL</sequence>
<protein>
    <submittedName>
        <fullName evidence="1">Uncharacterized protein</fullName>
    </submittedName>
</protein>